<feature type="compositionally biased region" description="Polar residues" evidence="2">
    <location>
        <begin position="114"/>
        <end position="123"/>
    </location>
</feature>
<feature type="compositionally biased region" description="Basic and acidic residues" evidence="2">
    <location>
        <begin position="174"/>
        <end position="225"/>
    </location>
</feature>
<organism evidence="3 4">
    <name type="scientific">Cylindrobasidium torrendii FP15055 ss-10</name>
    <dbReference type="NCBI Taxonomy" id="1314674"/>
    <lineage>
        <taxon>Eukaryota</taxon>
        <taxon>Fungi</taxon>
        <taxon>Dikarya</taxon>
        <taxon>Basidiomycota</taxon>
        <taxon>Agaricomycotina</taxon>
        <taxon>Agaricomycetes</taxon>
        <taxon>Agaricomycetidae</taxon>
        <taxon>Agaricales</taxon>
        <taxon>Marasmiineae</taxon>
        <taxon>Physalacriaceae</taxon>
        <taxon>Cylindrobasidium</taxon>
    </lineage>
</organism>
<dbReference type="AlphaFoldDB" id="A0A0D7BV22"/>
<feature type="compositionally biased region" description="Polar residues" evidence="2">
    <location>
        <begin position="234"/>
        <end position="253"/>
    </location>
</feature>
<reference evidence="3 4" key="1">
    <citation type="journal article" date="2015" name="Fungal Genet. Biol.">
        <title>Evolution of novel wood decay mechanisms in Agaricales revealed by the genome sequences of Fistulina hepatica and Cylindrobasidium torrendii.</title>
        <authorList>
            <person name="Floudas D."/>
            <person name="Held B.W."/>
            <person name="Riley R."/>
            <person name="Nagy L.G."/>
            <person name="Koehler G."/>
            <person name="Ransdell A.S."/>
            <person name="Younus H."/>
            <person name="Chow J."/>
            <person name="Chiniquy J."/>
            <person name="Lipzen A."/>
            <person name="Tritt A."/>
            <person name="Sun H."/>
            <person name="Haridas S."/>
            <person name="LaButti K."/>
            <person name="Ohm R.A."/>
            <person name="Kues U."/>
            <person name="Blanchette R.A."/>
            <person name="Grigoriev I.V."/>
            <person name="Minto R.E."/>
            <person name="Hibbett D.S."/>
        </authorList>
    </citation>
    <scope>NUCLEOTIDE SEQUENCE [LARGE SCALE GENOMIC DNA]</scope>
    <source>
        <strain evidence="3 4">FP15055 ss-10</strain>
    </source>
</reference>
<evidence type="ECO:0000313" key="3">
    <source>
        <dbReference type="EMBL" id="KIY74105.1"/>
    </source>
</evidence>
<feature type="coiled-coil region" evidence="1">
    <location>
        <begin position="545"/>
        <end position="579"/>
    </location>
</feature>
<feature type="region of interest" description="Disordered" evidence="2">
    <location>
        <begin position="79"/>
        <end position="253"/>
    </location>
</feature>
<feature type="compositionally biased region" description="Basic and acidic residues" evidence="2">
    <location>
        <begin position="126"/>
        <end position="163"/>
    </location>
</feature>
<name>A0A0D7BV22_9AGAR</name>
<gene>
    <name evidence="3" type="ORF">CYLTODRAFT_416364</name>
</gene>
<keyword evidence="1" id="KW-0175">Coiled coil</keyword>
<evidence type="ECO:0000256" key="1">
    <source>
        <dbReference type="SAM" id="Coils"/>
    </source>
</evidence>
<dbReference type="STRING" id="1314674.A0A0D7BV22"/>
<sequence length="662" mass="76017">MSGRRLERCSWFDDDGVKIPYTPGCKLGRFGKCPDVHPDHPDWALATRTKNMARPWPNINDFDGNPLYSKAEAAKKIPLEAQKNNTWDKWDLGKPKSKKKKKKSVPFNYRPFSLSPSQRSPSPEMSRYHEYESRRDRDRERSRSPRRRDAGWGPRSRPEGRTWEDDDDVRSRRRSDDTDRRRADDDKRDRARPRWDESRRANSPDVRKDREMQDDIEHKPSEKALGKRRAASPVSPTSLSSKQSPKVKSPLITDTQPTPAYPLLADPQLPETPLPTVPTYELSTYQIPSLPVLSGDVHQQRITLLLQIFKLRGDLEALRSDRARYAEDMRNHYDSGTSDFILPSIHQANAQLAAHTQHLEQAIATTETALFALPDTQPASISSANFHLNQVELMKFFDQAEVWLKAIELVRVDIREALEVHATSTTPGQPSIEIAPLKLRAWPELPSLGHFNRRLGDYQEKVSEFQNEVEAIQRTDVGETSTNALQQSTVAQQLLKLEDNRSPAHQSIEDRLGYLENGIGALVPNDMRAQIDAREKRLETVRVQHQEMMQTKAMIKEKLDALEQKALERKSALHDLRKQIIRLHELREPAPERILKPLMEALVDQEVSSIRKAVDILNSFSKQAADRSSEEMQARVNKELEPAMQRVRTIRATAHSMQYNRQ</sequence>
<dbReference type="Proteomes" id="UP000054007">
    <property type="component" value="Unassembled WGS sequence"/>
</dbReference>
<feature type="compositionally biased region" description="Basic residues" evidence="2">
    <location>
        <begin position="95"/>
        <end position="104"/>
    </location>
</feature>
<dbReference type="EMBL" id="KN880432">
    <property type="protein sequence ID" value="KIY74105.1"/>
    <property type="molecule type" value="Genomic_DNA"/>
</dbReference>
<protein>
    <submittedName>
        <fullName evidence="3">Uncharacterized protein</fullName>
    </submittedName>
</protein>
<evidence type="ECO:0000313" key="4">
    <source>
        <dbReference type="Proteomes" id="UP000054007"/>
    </source>
</evidence>
<proteinExistence type="predicted"/>
<accession>A0A0D7BV22</accession>
<keyword evidence="4" id="KW-1185">Reference proteome</keyword>
<evidence type="ECO:0000256" key="2">
    <source>
        <dbReference type="SAM" id="MobiDB-lite"/>
    </source>
</evidence>